<keyword evidence="11" id="KW-0067">ATP-binding</keyword>
<comment type="caution">
    <text evidence="18">The sequence shown here is derived from an EMBL/GenBank/DDBJ whole genome shotgun (WGS) entry which is preliminary data.</text>
</comment>
<keyword evidence="13 16" id="KW-0411">Iron-sulfur</keyword>
<organism evidence="18 19">
    <name type="scientific">Lacticaseibacillus zeae DSM 20178 = KCTC 3804</name>
    <dbReference type="NCBI Taxonomy" id="1423816"/>
    <lineage>
        <taxon>Bacteria</taxon>
        <taxon>Bacillati</taxon>
        <taxon>Bacillota</taxon>
        <taxon>Bacilli</taxon>
        <taxon>Lactobacillales</taxon>
        <taxon>Lactobacillaceae</taxon>
        <taxon>Lacticaseibacillus</taxon>
    </lineage>
</organism>
<comment type="cofactor">
    <cofactor evidence="16">
        <name>Mg(2+)</name>
        <dbReference type="ChEBI" id="CHEBI:18420"/>
    </cofactor>
    <cofactor evidence="16">
        <name>Mn(2+)</name>
        <dbReference type="ChEBI" id="CHEBI:29035"/>
    </cofactor>
    <text evidence="16">Mg(2+) or Mn(2+) required for ssDNA cleavage activity.</text>
</comment>
<keyword evidence="10 16" id="KW-0269">Exonuclease</keyword>
<keyword evidence="12 16" id="KW-0408">Iron</keyword>
<evidence type="ECO:0000256" key="15">
    <source>
        <dbReference type="ARBA" id="ARBA00023211"/>
    </source>
</evidence>
<keyword evidence="15 16" id="KW-0464">Manganese</keyword>
<proteinExistence type="inferred from homology"/>
<evidence type="ECO:0000313" key="19">
    <source>
        <dbReference type="Proteomes" id="UP000051984"/>
    </source>
</evidence>
<evidence type="ECO:0000313" key="18">
    <source>
        <dbReference type="EMBL" id="KRK12590.1"/>
    </source>
</evidence>
<dbReference type="GO" id="GO:0051536">
    <property type="term" value="F:iron-sulfur cluster binding"/>
    <property type="evidence" value="ECO:0007669"/>
    <property type="project" value="UniProtKB-KW"/>
</dbReference>
<dbReference type="InterPro" id="IPR022765">
    <property type="entry name" value="Dna2/Cas4_DUF83"/>
</dbReference>
<evidence type="ECO:0000256" key="12">
    <source>
        <dbReference type="ARBA" id="ARBA00023004"/>
    </source>
</evidence>
<evidence type="ECO:0000256" key="4">
    <source>
        <dbReference type="ARBA" id="ARBA00020049"/>
    </source>
</evidence>
<comment type="cofactor">
    <cofactor evidence="16">
        <name>iron-sulfur cluster</name>
        <dbReference type="ChEBI" id="CHEBI:30408"/>
    </cofactor>
</comment>
<comment type="cofactor">
    <cofactor evidence="1">
        <name>[4Fe-4S] cluster</name>
        <dbReference type="ChEBI" id="CHEBI:49883"/>
    </cofactor>
</comment>
<dbReference type="Proteomes" id="UP000051984">
    <property type="component" value="Unassembled WGS sequence"/>
</dbReference>
<dbReference type="InterPro" id="IPR051827">
    <property type="entry name" value="Cas4_exonuclease"/>
</dbReference>
<evidence type="ECO:0000256" key="14">
    <source>
        <dbReference type="ARBA" id="ARBA00023118"/>
    </source>
</evidence>
<evidence type="ECO:0000256" key="16">
    <source>
        <dbReference type="RuleBase" id="RU365022"/>
    </source>
</evidence>
<dbReference type="InterPro" id="IPR011604">
    <property type="entry name" value="PDDEXK-like_dom_sf"/>
</dbReference>
<feature type="domain" description="DUF83" evidence="17">
    <location>
        <begin position="15"/>
        <end position="202"/>
    </location>
</feature>
<sequence>MTQLYYSEEDWLLISGIQHFVFCKRQWALIHIEQAWKDNVLTYEGTQLHTNADDVTFKEKRKDLLVVRGLRIHSAELGISGICDVVEFNKSQDGVQLNGRKSRYQPLVVEYKHGHQKRDLSDTLQLVLETMCLEEMLGANIDKGDLFYFKTRQRETVLVSEELRESAKTVLAEMHQYWQKRYTPKVRITAKCKSCSLADICLPVLNKKRSAARYIEERLID</sequence>
<evidence type="ECO:0000256" key="10">
    <source>
        <dbReference type="ARBA" id="ARBA00022839"/>
    </source>
</evidence>
<evidence type="ECO:0000256" key="1">
    <source>
        <dbReference type="ARBA" id="ARBA00001966"/>
    </source>
</evidence>
<comment type="function">
    <text evidence="16">CRISPR (clustered regularly interspaced short palindromic repeat) is an adaptive immune system that provides protection against mobile genetic elements (viruses, transposable elements and conjugative plasmids). CRISPR clusters contain sequences complementary to antecedent mobile elements and target invading nucleic acids. CRISPR clusters are transcribed and processed into CRISPR RNA (crRNA).</text>
</comment>
<dbReference type="GO" id="GO:0004386">
    <property type="term" value="F:helicase activity"/>
    <property type="evidence" value="ECO:0007669"/>
    <property type="project" value="UniProtKB-KW"/>
</dbReference>
<accession>A0A0R1EUA7</accession>
<dbReference type="GO" id="GO:0005524">
    <property type="term" value="F:ATP binding"/>
    <property type="evidence" value="ECO:0007669"/>
    <property type="project" value="UniProtKB-KW"/>
</dbReference>
<dbReference type="InterPro" id="IPR013343">
    <property type="entry name" value="CRISPR-assoc_prot_Cas4"/>
</dbReference>
<dbReference type="PANTHER" id="PTHR36531:SF6">
    <property type="entry name" value="DNA REPLICATION ATP-DEPENDENT HELICASE_NUCLEASE DNA2"/>
    <property type="match status" value="1"/>
</dbReference>
<evidence type="ECO:0000256" key="13">
    <source>
        <dbReference type="ARBA" id="ARBA00023014"/>
    </source>
</evidence>
<dbReference type="PATRIC" id="fig|1423816.3.peg.2830"/>
<keyword evidence="7" id="KW-0547">Nucleotide-binding</keyword>
<dbReference type="AlphaFoldDB" id="A0A0R1EUA7"/>
<dbReference type="Gene3D" id="3.90.320.10">
    <property type="match status" value="1"/>
</dbReference>
<keyword evidence="5 16" id="KW-0540">Nuclease</keyword>
<dbReference type="Pfam" id="PF01930">
    <property type="entry name" value="Cas_Cas4"/>
    <property type="match status" value="1"/>
</dbReference>
<reference evidence="18 19" key="1">
    <citation type="journal article" date="2015" name="Genome Announc.">
        <title>Expanding the biotechnology potential of lactobacilli through comparative genomics of 213 strains and associated genera.</title>
        <authorList>
            <person name="Sun Z."/>
            <person name="Harris H.M."/>
            <person name="McCann A."/>
            <person name="Guo C."/>
            <person name="Argimon S."/>
            <person name="Zhang W."/>
            <person name="Yang X."/>
            <person name="Jeffery I.B."/>
            <person name="Cooney J.C."/>
            <person name="Kagawa T.F."/>
            <person name="Liu W."/>
            <person name="Song Y."/>
            <person name="Salvetti E."/>
            <person name="Wrobel A."/>
            <person name="Rasinkangas P."/>
            <person name="Parkhill J."/>
            <person name="Rea M.C."/>
            <person name="O'Sullivan O."/>
            <person name="Ritari J."/>
            <person name="Douillard F.P."/>
            <person name="Paul Ross R."/>
            <person name="Yang R."/>
            <person name="Briner A.E."/>
            <person name="Felis G.E."/>
            <person name="de Vos W.M."/>
            <person name="Barrangou R."/>
            <person name="Klaenhammer T.R."/>
            <person name="Caufield P.W."/>
            <person name="Cui Y."/>
            <person name="Zhang H."/>
            <person name="O'Toole P.W."/>
        </authorList>
    </citation>
    <scope>NUCLEOTIDE SEQUENCE [LARGE SCALE GENOMIC DNA]</scope>
    <source>
        <strain evidence="18 19">DSM 20178</strain>
    </source>
</reference>
<dbReference type="GO" id="GO:0004527">
    <property type="term" value="F:exonuclease activity"/>
    <property type="evidence" value="ECO:0007669"/>
    <property type="project" value="UniProtKB-KW"/>
</dbReference>
<name>A0A0R1EUA7_LACZE</name>
<protein>
    <recommendedName>
        <fullName evidence="4 16">CRISPR-associated exonuclease Cas4</fullName>
        <ecNumber evidence="3 16">3.1.12.1</ecNumber>
    </recommendedName>
</protein>
<evidence type="ECO:0000259" key="17">
    <source>
        <dbReference type="Pfam" id="PF01930"/>
    </source>
</evidence>
<keyword evidence="9" id="KW-0347">Helicase</keyword>
<evidence type="ECO:0000256" key="9">
    <source>
        <dbReference type="ARBA" id="ARBA00022806"/>
    </source>
</evidence>
<dbReference type="EMBL" id="AZCT01000006">
    <property type="protein sequence ID" value="KRK12590.1"/>
    <property type="molecule type" value="Genomic_DNA"/>
</dbReference>
<keyword evidence="6 16" id="KW-0479">Metal-binding</keyword>
<evidence type="ECO:0000256" key="8">
    <source>
        <dbReference type="ARBA" id="ARBA00022801"/>
    </source>
</evidence>
<dbReference type="PANTHER" id="PTHR36531">
    <property type="entry name" value="CRISPR-ASSOCIATED EXONUCLEASE CAS4"/>
    <property type="match status" value="1"/>
</dbReference>
<evidence type="ECO:0000256" key="11">
    <source>
        <dbReference type="ARBA" id="ARBA00022840"/>
    </source>
</evidence>
<dbReference type="GO" id="GO:0051607">
    <property type="term" value="P:defense response to virus"/>
    <property type="evidence" value="ECO:0007669"/>
    <property type="project" value="UniProtKB-KW"/>
</dbReference>
<keyword evidence="8 16" id="KW-0378">Hydrolase</keyword>
<dbReference type="NCBIfam" id="TIGR00372">
    <property type="entry name" value="cas4"/>
    <property type="match status" value="1"/>
</dbReference>
<comment type="similarity">
    <text evidence="2 16">Belongs to the CRISPR-associated exonuclease Cas4 family.</text>
</comment>
<evidence type="ECO:0000256" key="3">
    <source>
        <dbReference type="ARBA" id="ARBA00012768"/>
    </source>
</evidence>
<dbReference type="GO" id="GO:0046872">
    <property type="term" value="F:metal ion binding"/>
    <property type="evidence" value="ECO:0007669"/>
    <property type="project" value="UniProtKB-KW"/>
</dbReference>
<evidence type="ECO:0000256" key="6">
    <source>
        <dbReference type="ARBA" id="ARBA00022723"/>
    </source>
</evidence>
<evidence type="ECO:0000256" key="5">
    <source>
        <dbReference type="ARBA" id="ARBA00022722"/>
    </source>
</evidence>
<gene>
    <name evidence="18" type="ORF">FD51_GL002723</name>
</gene>
<evidence type="ECO:0000256" key="7">
    <source>
        <dbReference type="ARBA" id="ARBA00022741"/>
    </source>
</evidence>
<dbReference type="EC" id="3.1.12.1" evidence="3 16"/>
<evidence type="ECO:0000256" key="2">
    <source>
        <dbReference type="ARBA" id="ARBA00009189"/>
    </source>
</evidence>
<keyword evidence="14 16" id="KW-0051">Antiviral defense</keyword>